<dbReference type="Proteomes" id="UP000229970">
    <property type="component" value="Unassembled WGS sequence"/>
</dbReference>
<organism evidence="1 2">
    <name type="scientific">Snodgrassella alvi</name>
    <dbReference type="NCBI Taxonomy" id="1196083"/>
    <lineage>
        <taxon>Bacteria</taxon>
        <taxon>Pseudomonadati</taxon>
        <taxon>Pseudomonadota</taxon>
        <taxon>Betaproteobacteria</taxon>
        <taxon>Neisseriales</taxon>
        <taxon>Neisseriaceae</taxon>
        <taxon>Snodgrassella</taxon>
    </lineage>
</organism>
<comment type="caution">
    <text evidence="1">The sequence shown here is derived from an EMBL/GenBank/DDBJ whole genome shotgun (WGS) entry which is preliminary data.</text>
</comment>
<dbReference type="AlphaFoldDB" id="A0A2N9XAQ3"/>
<accession>A0A2N9XAQ3</accession>
<sequence length="89" mass="10094">MAVLVGWLIQLKLPTFALHTGFRFWINQTVLTRNNDQSTVCSAMVIEKAGWAYPEFMCRHCGALLCYFLIHKAVTRKYSAHFSVLSAGI</sequence>
<proteinExistence type="predicted"/>
<name>A0A2N9XAQ3_9NEIS</name>
<evidence type="ECO:0000313" key="1">
    <source>
        <dbReference type="EMBL" id="PIT43516.1"/>
    </source>
</evidence>
<evidence type="ECO:0000313" key="2">
    <source>
        <dbReference type="Proteomes" id="UP000229970"/>
    </source>
</evidence>
<dbReference type="EMBL" id="MEIP01000031">
    <property type="protein sequence ID" value="PIT43516.1"/>
    <property type="molecule type" value="Genomic_DNA"/>
</dbReference>
<reference evidence="1 2" key="1">
    <citation type="journal article" date="2017" name="MBio">
        <title>Type VI secretion-mediated competition in the bee gut microbiome.</title>
        <authorList>
            <person name="Steele M.I."/>
            <person name="Kwong W.K."/>
            <person name="Powell J.E."/>
            <person name="Whiteley M."/>
            <person name="Moran N.A."/>
        </authorList>
    </citation>
    <scope>NUCLEOTIDE SEQUENCE [LARGE SCALE GENOMIC DNA]</scope>
    <source>
        <strain evidence="1 2">Ruf1-X</strain>
    </source>
</reference>
<protein>
    <submittedName>
        <fullName evidence="1">Uncharacterized protein</fullName>
    </submittedName>
</protein>
<gene>
    <name evidence="1" type="ORF">BHC46_12555</name>
</gene>